<dbReference type="Proteomes" id="UP001455709">
    <property type="component" value="Unassembled WGS sequence"/>
</dbReference>
<gene>
    <name evidence="1" type="ORF">ABGV49_13255</name>
</gene>
<keyword evidence="2" id="KW-1185">Reference proteome</keyword>
<protein>
    <submittedName>
        <fullName evidence="1">Uncharacterized protein</fullName>
    </submittedName>
</protein>
<name>A0ABV0FD62_9NEIS</name>
<evidence type="ECO:0000313" key="2">
    <source>
        <dbReference type="Proteomes" id="UP001455709"/>
    </source>
</evidence>
<organism evidence="1 2">
    <name type="scientific">Chromobacterium vaccinii</name>
    <dbReference type="NCBI Taxonomy" id="1108595"/>
    <lineage>
        <taxon>Bacteria</taxon>
        <taxon>Pseudomonadati</taxon>
        <taxon>Pseudomonadota</taxon>
        <taxon>Betaproteobacteria</taxon>
        <taxon>Neisseriales</taxon>
        <taxon>Chromobacteriaceae</taxon>
        <taxon>Chromobacterium</taxon>
    </lineage>
</organism>
<accession>A0ABV0FD62</accession>
<proteinExistence type="predicted"/>
<reference evidence="1 2" key="1">
    <citation type="submission" date="2024-05" db="EMBL/GenBank/DDBJ databases">
        <authorList>
            <person name="De Oliveira J.P."/>
            <person name="Noriler S.A."/>
            <person name="De Oliveira A.G."/>
            <person name="Sipoli D.S."/>
        </authorList>
    </citation>
    <scope>NUCLEOTIDE SEQUENCE [LARGE SCALE GENOMIC DNA]</scope>
    <source>
        <strain evidence="1 2">LABIM189</strain>
    </source>
</reference>
<dbReference type="EMBL" id="JBDOJC010000001">
    <property type="protein sequence ID" value="MEO2218025.1"/>
    <property type="molecule type" value="Genomic_DNA"/>
</dbReference>
<dbReference type="RefSeq" id="WP_347371027.1">
    <property type="nucleotide sequence ID" value="NZ_JBDOJC010000001.1"/>
</dbReference>
<comment type="caution">
    <text evidence="1">The sequence shown here is derived from an EMBL/GenBank/DDBJ whole genome shotgun (WGS) entry which is preliminary data.</text>
</comment>
<evidence type="ECO:0000313" key="1">
    <source>
        <dbReference type="EMBL" id="MEO2218025.1"/>
    </source>
</evidence>
<sequence length="149" mass="16690">MQRLPWRGQPRWLTLTDIALRDGLIHCAYQLKFATRNHHAPAWDVLKTAGELMDSFVYGYLDDAERELLAACDACNRAVQAYREVAGGEVIRIASGQQLTIMLLGKDGVPCQHFTLSDLGAFTGLCRRYRSPQEVESLLQDIFAKVAHG</sequence>